<organism evidence="3 4">
    <name type="scientific">Adiantum capillus-veneris</name>
    <name type="common">Maidenhair fern</name>
    <dbReference type="NCBI Taxonomy" id="13818"/>
    <lineage>
        <taxon>Eukaryota</taxon>
        <taxon>Viridiplantae</taxon>
        <taxon>Streptophyta</taxon>
        <taxon>Embryophyta</taxon>
        <taxon>Tracheophyta</taxon>
        <taxon>Polypodiopsida</taxon>
        <taxon>Polypodiidae</taxon>
        <taxon>Polypodiales</taxon>
        <taxon>Pteridineae</taxon>
        <taxon>Pteridaceae</taxon>
        <taxon>Vittarioideae</taxon>
        <taxon>Adiantum</taxon>
    </lineage>
</organism>
<protein>
    <submittedName>
        <fullName evidence="3">Uncharacterized protein</fullName>
    </submittedName>
</protein>
<dbReference type="OrthoDB" id="1923031at2759"/>
<proteinExistence type="predicted"/>
<name>A0A9D4ZK88_ADICA</name>
<evidence type="ECO:0000313" key="3">
    <source>
        <dbReference type="EMBL" id="KAI5075940.1"/>
    </source>
</evidence>
<feature type="region of interest" description="Disordered" evidence="1">
    <location>
        <begin position="289"/>
        <end position="318"/>
    </location>
</feature>
<gene>
    <name evidence="3" type="ORF">GOP47_0010016</name>
</gene>
<evidence type="ECO:0000256" key="1">
    <source>
        <dbReference type="SAM" id="MobiDB-lite"/>
    </source>
</evidence>
<evidence type="ECO:0000313" key="4">
    <source>
        <dbReference type="Proteomes" id="UP000886520"/>
    </source>
</evidence>
<feature type="transmembrane region" description="Helical" evidence="2">
    <location>
        <begin position="124"/>
        <end position="148"/>
    </location>
</feature>
<keyword evidence="2" id="KW-0812">Transmembrane</keyword>
<dbReference type="PANTHER" id="PTHR33825">
    <property type="entry name" value="CHITINASE-LIKE PROTEIN"/>
    <property type="match status" value="1"/>
</dbReference>
<keyword evidence="2" id="KW-0472">Membrane</keyword>
<keyword evidence="4" id="KW-1185">Reference proteome</keyword>
<keyword evidence="2" id="KW-1133">Transmembrane helix</keyword>
<reference evidence="3" key="1">
    <citation type="submission" date="2021-01" db="EMBL/GenBank/DDBJ databases">
        <title>Adiantum capillus-veneris genome.</title>
        <authorList>
            <person name="Fang Y."/>
            <person name="Liao Q."/>
        </authorList>
    </citation>
    <scope>NUCLEOTIDE SEQUENCE</scope>
    <source>
        <strain evidence="3">H3</strain>
        <tissue evidence="3">Leaf</tissue>
    </source>
</reference>
<dbReference type="Proteomes" id="UP000886520">
    <property type="component" value="Chromosome 9"/>
</dbReference>
<sequence>MPLRVEVASALSRSHLVFLIKPIAACKLSLVRIRAPAYRACTRRPHGIQAQQKKTYAGRSAFSLPSQSSMKHKRKEEETRLYATHKENTAGQHGPPSQHSFFSMVLSPPLSPPFRHLDLPFPQYSLLLLNSISLAACGAFIALVATAIPTLNAMRRAAVALERLADTAREELPGTMAAVRLSGMEISDLTLELSDLSQEISESVRSSARAVRAAEVGIRRMGSAAASQTLSILQEHASVPVEAVRPVVANAAETTRQAMSQAHKAVLGLAGMPVLSNWIQKKKLEEQKKIEEGMSRSMKVDSSSEFDKSGDQDLMADC</sequence>
<accession>A0A9D4ZK88</accession>
<dbReference type="AlphaFoldDB" id="A0A9D4ZK88"/>
<comment type="caution">
    <text evidence="3">The sequence shown here is derived from an EMBL/GenBank/DDBJ whole genome shotgun (WGS) entry which is preliminary data.</text>
</comment>
<evidence type="ECO:0000256" key="2">
    <source>
        <dbReference type="SAM" id="Phobius"/>
    </source>
</evidence>
<dbReference type="EMBL" id="JABFUD020000009">
    <property type="protein sequence ID" value="KAI5075940.1"/>
    <property type="molecule type" value="Genomic_DNA"/>
</dbReference>
<dbReference type="PANTHER" id="PTHR33825:SF14">
    <property type="entry name" value="CHITINASE-LIKE PROTEIN"/>
    <property type="match status" value="1"/>
</dbReference>